<gene>
    <name evidence="3" type="primary">LOC113799333</name>
</gene>
<dbReference type="OMA" id="GHYREWH"/>
<dbReference type="Pfam" id="PF04979">
    <property type="entry name" value="IPP-2"/>
    <property type="match status" value="1"/>
</dbReference>
<evidence type="ECO:0000256" key="1">
    <source>
        <dbReference type="ARBA" id="ARBA00005472"/>
    </source>
</evidence>
<dbReference type="Gene3D" id="6.10.250.1050">
    <property type="match status" value="2"/>
</dbReference>
<keyword evidence="2" id="KW-1185">Reference proteome</keyword>
<comment type="similarity">
    <text evidence="1">Belongs to the protein phosphatase inhibitor 2 family.</text>
</comment>
<dbReference type="GeneID" id="113799333"/>
<dbReference type="PANTHER" id="PTHR12398:SF20">
    <property type="entry name" value="PROTEIN PHOSPHATASE 1 REGULATORY INHIBITOR SUBUNIT 2"/>
    <property type="match status" value="1"/>
</dbReference>
<keyword evidence="3" id="KW-0650">Protein phosphatase inhibitor</keyword>
<dbReference type="InterPro" id="IPR007062">
    <property type="entry name" value="PPI-2"/>
</dbReference>
<reference evidence="3" key="1">
    <citation type="submission" date="2025-08" db="UniProtKB">
        <authorList>
            <consortium name="RefSeq"/>
        </authorList>
    </citation>
    <scope>IDENTIFICATION</scope>
    <source>
        <strain evidence="3">Airmid</strain>
    </source>
</reference>
<evidence type="ECO:0000313" key="3">
    <source>
        <dbReference type="RefSeq" id="XP_027205748.1"/>
    </source>
</evidence>
<evidence type="ECO:0000313" key="2">
    <source>
        <dbReference type="Proteomes" id="UP000515146"/>
    </source>
</evidence>
<proteinExistence type="inferred from homology"/>
<dbReference type="RefSeq" id="XP_027205748.1">
    <property type="nucleotide sequence ID" value="XM_027349947.1"/>
</dbReference>
<dbReference type="Proteomes" id="UP000515146">
    <property type="component" value="Unplaced"/>
</dbReference>
<sequence>METTENLSKPIENLSKKPAKGILKTTSSSEHQQPPLNRQNSQDKDIKWDETNILQTLHPADKDYGHMKIEEPKTPYSYFVEDDDGQCHSDNEMAPEIDPDKLSKLIDKTTTSSTKSKFTFDAMEQDDSDQSDFEEIENETEEERMRRKEFEQKRKKHYNEYQMVKLARKLLKDEMDEIEDEED</sequence>
<dbReference type="KEGG" id="dpte:113799333"/>
<dbReference type="GO" id="GO:0004864">
    <property type="term" value="F:protein phosphatase inhibitor activity"/>
    <property type="evidence" value="ECO:0007669"/>
    <property type="project" value="UniProtKB-KW"/>
</dbReference>
<protein>
    <submittedName>
        <fullName evidence="3">Protein phosphatase inhibitor 2-like</fullName>
    </submittedName>
</protein>
<dbReference type="AlphaFoldDB" id="A0A6P6YJN1"/>
<dbReference type="InParanoid" id="A0A6P6YJN1"/>
<accession>A0A6P6YJN1</accession>
<dbReference type="PANTHER" id="PTHR12398">
    <property type="entry name" value="PROTEIN PHOSPHATASE INHIBITOR"/>
    <property type="match status" value="1"/>
</dbReference>
<dbReference type="GO" id="GO:0009966">
    <property type="term" value="P:regulation of signal transduction"/>
    <property type="evidence" value="ECO:0007669"/>
    <property type="project" value="InterPro"/>
</dbReference>
<name>A0A6P6YJN1_DERPT</name>
<dbReference type="OrthoDB" id="551302at2759"/>
<organism evidence="2 3">
    <name type="scientific">Dermatophagoides pteronyssinus</name>
    <name type="common">European house dust mite</name>
    <dbReference type="NCBI Taxonomy" id="6956"/>
    <lineage>
        <taxon>Eukaryota</taxon>
        <taxon>Metazoa</taxon>
        <taxon>Ecdysozoa</taxon>
        <taxon>Arthropoda</taxon>
        <taxon>Chelicerata</taxon>
        <taxon>Arachnida</taxon>
        <taxon>Acari</taxon>
        <taxon>Acariformes</taxon>
        <taxon>Sarcoptiformes</taxon>
        <taxon>Astigmata</taxon>
        <taxon>Psoroptidia</taxon>
        <taxon>Analgoidea</taxon>
        <taxon>Pyroglyphidae</taxon>
        <taxon>Dermatophagoidinae</taxon>
        <taxon>Dermatophagoides</taxon>
    </lineage>
</organism>